<dbReference type="KEGG" id="vg:25767581"/>
<proteinExistence type="predicted"/>
<dbReference type="GeneID" id="25767581"/>
<accession>A0A0M4CJ49</accession>
<evidence type="ECO:0000313" key="1">
    <source>
        <dbReference type="EMBL" id="ALC04310.1"/>
    </source>
</evidence>
<dbReference type="EMBL" id="KR912221">
    <property type="protein sequence ID" value="ALC04310.1"/>
    <property type="molecule type" value="Genomic_DNA"/>
</dbReference>
<evidence type="ECO:0000313" key="2">
    <source>
        <dbReference type="Proteomes" id="UP000114089"/>
    </source>
</evidence>
<keyword evidence="2" id="KW-1185">Reference proteome</keyword>
<name>A0A0M4CJ49_9VIRU</name>
<sequence length="262" mass="28944">MSRKKILNLTSIEKRNTMLQYANTSTSGGSSVTIGPGPALINGGSNGFFILCPTAMDLVERGGANNSIVNAAERNSTTRYMRGFSENIRIQTSTGLPWFWRRICFCAKNSIFNTFFSGDTPTPNKSSNVSYVDTTNGMERLWFNQSVKITPLTQTAIQSVLFKGISGQDWTDVLTAPVDTHRVDLKSDKMKCIRSGNASGAVSERKYWYPMNKNLVLNDDESGEKMTTDYQSVLDKQEDGGYYIVDVFQPGTGATSTDQLQV</sequence>
<dbReference type="RefSeq" id="YP_009164035.1">
    <property type="nucleotide sequence ID" value="NC_027821.1"/>
</dbReference>
<reference evidence="1 2" key="1">
    <citation type="journal article" date="2015" name="Virus Genes">
        <title>A novel gemycircularvirus from experimental rats.</title>
        <authorList>
            <person name="Li W."/>
            <person name="Gu Y."/>
            <person name="Shen Q."/>
            <person name="Yang S."/>
            <person name="Wang X."/>
            <person name="Wan Y."/>
            <person name="Zhang W."/>
        </authorList>
    </citation>
    <scope>NUCLEOTIDE SEQUENCE [LARGE SCALE GENOMIC DNA]</scope>
    <source>
        <strain evidence="1">Ch-zjrat-01</strain>
    </source>
</reference>
<dbReference type="Proteomes" id="UP000114089">
    <property type="component" value="Segment"/>
</dbReference>
<organism evidence="1 2">
    <name type="scientific">Gemycircularvirus gemy-ch-rat1</name>
    <dbReference type="NCBI Taxonomy" id="1708653"/>
    <lineage>
        <taxon>Viruses</taxon>
        <taxon>Monodnaviria</taxon>
        <taxon>Shotokuvirae</taxon>
        <taxon>Cressdnaviricota</taxon>
        <taxon>Repensiviricetes</taxon>
        <taxon>Geplafuvirales</taxon>
        <taxon>Genomoviridae</taxon>
        <taxon>Gemycircularvirus</taxon>
        <taxon>Gemycircularvirus ratas1</taxon>
    </lineage>
</organism>
<dbReference type="OrthoDB" id="7982at10239"/>
<protein>
    <submittedName>
        <fullName evidence="1">Capsid protein</fullName>
    </submittedName>
</protein>